<reference evidence="2" key="1">
    <citation type="submission" date="2020-10" db="EMBL/GenBank/DDBJ databases">
        <title>Ca. Dormibacterota MAGs.</title>
        <authorList>
            <person name="Montgomery K."/>
        </authorList>
    </citation>
    <scope>NUCLEOTIDE SEQUENCE [LARGE SCALE GENOMIC DNA]</scope>
    <source>
        <strain evidence="2">SC8812_S17_10</strain>
    </source>
</reference>
<comment type="caution">
    <text evidence="2">The sequence shown here is derived from an EMBL/GenBank/DDBJ whole genome shotgun (WGS) entry which is preliminary data.</text>
</comment>
<feature type="transmembrane region" description="Helical" evidence="1">
    <location>
        <begin position="40"/>
        <end position="63"/>
    </location>
</feature>
<accession>A0A934K995</accession>
<dbReference type="InterPro" id="IPR046580">
    <property type="entry name" value="DUF6640"/>
</dbReference>
<keyword evidence="1" id="KW-1133">Transmembrane helix</keyword>
<dbReference type="Proteomes" id="UP000612893">
    <property type="component" value="Unassembled WGS sequence"/>
</dbReference>
<feature type="transmembrane region" description="Helical" evidence="1">
    <location>
        <begin position="75"/>
        <end position="93"/>
    </location>
</feature>
<dbReference type="EMBL" id="JAEKNR010000090">
    <property type="protein sequence ID" value="MBJ7598058.1"/>
    <property type="molecule type" value="Genomic_DNA"/>
</dbReference>
<dbReference type="RefSeq" id="WP_338200778.1">
    <property type="nucleotide sequence ID" value="NZ_JAEKNR010000090.1"/>
</dbReference>
<protein>
    <submittedName>
        <fullName evidence="2">Uncharacterized protein</fullName>
    </submittedName>
</protein>
<feature type="transmembrane region" description="Helical" evidence="1">
    <location>
        <begin position="113"/>
        <end position="131"/>
    </location>
</feature>
<name>A0A934K995_9BACT</name>
<sequence length="138" mass="14552">MASELGRLLLTLANVITVAAPVAADWNESHLFNERWPSHARFHGVVGLAMATTLSTFAIWRLWAPSPDPKAGRGLAAAVPLAYWLPFFAAARFPGAGVEDPPHPVPRVAGVPSNLAGAAATSLTAAAGWLLDRRLRPG</sequence>
<organism evidence="2 3">
    <name type="scientific">Candidatus Nephthysia bennettiae</name>
    <dbReference type="NCBI Taxonomy" id="3127016"/>
    <lineage>
        <taxon>Bacteria</taxon>
        <taxon>Bacillati</taxon>
        <taxon>Candidatus Dormiibacterota</taxon>
        <taxon>Candidatus Dormibacteria</taxon>
        <taxon>Candidatus Dormibacterales</taxon>
        <taxon>Candidatus Dormibacteraceae</taxon>
        <taxon>Candidatus Nephthysia</taxon>
    </lineage>
</organism>
<evidence type="ECO:0000313" key="2">
    <source>
        <dbReference type="EMBL" id="MBJ7598058.1"/>
    </source>
</evidence>
<dbReference type="Pfam" id="PF20345">
    <property type="entry name" value="DUF6640"/>
    <property type="match status" value="1"/>
</dbReference>
<dbReference type="AlphaFoldDB" id="A0A934K995"/>
<evidence type="ECO:0000313" key="3">
    <source>
        <dbReference type="Proteomes" id="UP000612893"/>
    </source>
</evidence>
<keyword evidence="3" id="KW-1185">Reference proteome</keyword>
<keyword evidence="1" id="KW-0812">Transmembrane</keyword>
<proteinExistence type="predicted"/>
<gene>
    <name evidence="2" type="ORF">JF922_08215</name>
</gene>
<evidence type="ECO:0000256" key="1">
    <source>
        <dbReference type="SAM" id="Phobius"/>
    </source>
</evidence>
<keyword evidence="1" id="KW-0472">Membrane</keyword>